<evidence type="ECO:0000256" key="1">
    <source>
        <dbReference type="ARBA" id="ARBA00007637"/>
    </source>
</evidence>
<comment type="caution">
    <text evidence="3">The sequence shown here is derived from an EMBL/GenBank/DDBJ whole genome shotgun (WGS) entry which is preliminary data.</text>
</comment>
<keyword evidence="4" id="KW-1185">Reference proteome</keyword>
<evidence type="ECO:0000313" key="4">
    <source>
        <dbReference type="Proteomes" id="UP000784128"/>
    </source>
</evidence>
<reference evidence="3 4" key="1">
    <citation type="submission" date="2021-05" db="EMBL/GenBank/DDBJ databases">
        <title>The draft genome of Geobacter chapellei DSM 13688.</title>
        <authorList>
            <person name="Xu Z."/>
            <person name="Masuda Y."/>
            <person name="Itoh H."/>
            <person name="Senoo K."/>
        </authorList>
    </citation>
    <scope>NUCLEOTIDE SEQUENCE [LARGE SCALE GENOMIC DNA]</scope>
    <source>
        <strain evidence="3 4">DSM 13688</strain>
    </source>
</reference>
<dbReference type="Gene3D" id="3.40.50.720">
    <property type="entry name" value="NAD(P)-binding Rossmann-like Domain"/>
    <property type="match status" value="1"/>
</dbReference>
<gene>
    <name evidence="3" type="ORF">KJB30_03580</name>
</gene>
<feature type="domain" description="NAD-dependent epimerase/dehydratase" evidence="2">
    <location>
        <begin position="9"/>
        <end position="246"/>
    </location>
</feature>
<evidence type="ECO:0000313" key="3">
    <source>
        <dbReference type="EMBL" id="MBT1070854.1"/>
    </source>
</evidence>
<sequence>MQIRGSSFLITGGAGLMGSHIADRLLAGGAARIVLLDNFVRGSMHNIFNVVQDPRVQLVKGDIRDSNLLMKLAKGIDGLFHMAAIRITACAENPREAMEVMMTGTHNVLQTVVEQNVGRLVYASSASIYGMADSFPTSETHHPYNNRTYYGAAKIAGEGMVRSFAEMYGLKYAALRFFNVYGPRMDIDGKYTEVIIRWLDRIEAGERPAIFGDGLQTMDMVYIDDVIDAIMLAMQSDITDEVFNVASGTETSLLGLLQTLLRVMGSDLQPEFLPERAVNPVPRRLADIRKARDVLGFKAKVGVEDGLRGLIEWRKEVRAAAAMPAQAVLANEIMSTIPSAV</sequence>
<dbReference type="Proteomes" id="UP000784128">
    <property type="component" value="Unassembled WGS sequence"/>
</dbReference>
<evidence type="ECO:0000259" key="2">
    <source>
        <dbReference type="Pfam" id="PF01370"/>
    </source>
</evidence>
<comment type="similarity">
    <text evidence="1">Belongs to the NAD(P)-dependent epimerase/dehydratase family.</text>
</comment>
<accession>A0ABS5U5C3</accession>
<proteinExistence type="inferred from homology"/>
<dbReference type="InterPro" id="IPR001509">
    <property type="entry name" value="Epimerase_deHydtase"/>
</dbReference>
<name>A0ABS5U5C3_9BACT</name>
<dbReference type="SUPFAM" id="SSF51735">
    <property type="entry name" value="NAD(P)-binding Rossmann-fold domains"/>
    <property type="match status" value="1"/>
</dbReference>
<dbReference type="PANTHER" id="PTHR43000">
    <property type="entry name" value="DTDP-D-GLUCOSE 4,6-DEHYDRATASE-RELATED"/>
    <property type="match status" value="1"/>
</dbReference>
<dbReference type="Pfam" id="PF01370">
    <property type="entry name" value="Epimerase"/>
    <property type="match status" value="1"/>
</dbReference>
<dbReference type="EMBL" id="JAHDYS010000003">
    <property type="protein sequence ID" value="MBT1070854.1"/>
    <property type="molecule type" value="Genomic_DNA"/>
</dbReference>
<dbReference type="Gene3D" id="3.90.25.10">
    <property type="entry name" value="UDP-galactose 4-epimerase, domain 1"/>
    <property type="match status" value="1"/>
</dbReference>
<organism evidence="3 4">
    <name type="scientific">Pelotalea chapellei</name>
    <dbReference type="NCBI Taxonomy" id="44671"/>
    <lineage>
        <taxon>Bacteria</taxon>
        <taxon>Pseudomonadati</taxon>
        <taxon>Thermodesulfobacteriota</taxon>
        <taxon>Desulfuromonadia</taxon>
        <taxon>Geobacterales</taxon>
        <taxon>Geobacteraceae</taxon>
        <taxon>Pelotalea</taxon>
    </lineage>
</organism>
<dbReference type="InterPro" id="IPR036291">
    <property type="entry name" value="NAD(P)-bd_dom_sf"/>
</dbReference>
<protein>
    <submittedName>
        <fullName evidence="3">SDR family NAD(P)-dependent oxidoreductase</fullName>
    </submittedName>
</protein>